<name>A0ABV8YAG8_9DEIO</name>
<dbReference type="Proteomes" id="UP001595939">
    <property type="component" value="Unassembled WGS sequence"/>
</dbReference>
<proteinExistence type="predicted"/>
<gene>
    <name evidence="1" type="ORF">ACFO0P_15220</name>
</gene>
<sequence>MQSSSATVTTFAERSFQLGTGRVTYVDESLLGPASQVSPKEDLLQIQFTERLVVDAGWYSGIRQFRVLVVQDHDWQDPIFSENARNVGTLLDAIERAIAFAERRVEALPSSG</sequence>
<dbReference type="EMBL" id="JBHSEG010000008">
    <property type="protein sequence ID" value="MFC4455128.1"/>
    <property type="molecule type" value="Genomic_DNA"/>
</dbReference>
<reference evidence="2" key="1">
    <citation type="journal article" date="2019" name="Int. J. Syst. Evol. Microbiol.">
        <title>The Global Catalogue of Microorganisms (GCM) 10K type strain sequencing project: providing services to taxonomists for standard genome sequencing and annotation.</title>
        <authorList>
            <consortium name="The Broad Institute Genomics Platform"/>
            <consortium name="The Broad Institute Genome Sequencing Center for Infectious Disease"/>
            <person name="Wu L."/>
            <person name="Ma J."/>
        </authorList>
    </citation>
    <scope>NUCLEOTIDE SEQUENCE [LARGE SCALE GENOMIC DNA]</scope>
    <source>
        <strain evidence="2">CCUG 39970</strain>
    </source>
</reference>
<keyword evidence="2" id="KW-1185">Reference proteome</keyword>
<accession>A0ABV8YAG8</accession>
<comment type="caution">
    <text evidence="1">The sequence shown here is derived from an EMBL/GenBank/DDBJ whole genome shotgun (WGS) entry which is preliminary data.</text>
</comment>
<organism evidence="1 2">
    <name type="scientific">Deinococcus sonorensis</name>
    <dbReference type="NCBI Taxonomy" id="309891"/>
    <lineage>
        <taxon>Bacteria</taxon>
        <taxon>Thermotogati</taxon>
        <taxon>Deinococcota</taxon>
        <taxon>Deinococci</taxon>
        <taxon>Deinococcales</taxon>
        <taxon>Deinococcaceae</taxon>
        <taxon>Deinococcus</taxon>
    </lineage>
</organism>
<dbReference type="RefSeq" id="WP_380129846.1">
    <property type="nucleotide sequence ID" value="NZ_JBHSEG010000008.1"/>
</dbReference>
<protein>
    <submittedName>
        <fullName evidence="1">Uncharacterized protein</fullName>
    </submittedName>
</protein>
<evidence type="ECO:0000313" key="1">
    <source>
        <dbReference type="EMBL" id="MFC4455128.1"/>
    </source>
</evidence>
<evidence type="ECO:0000313" key="2">
    <source>
        <dbReference type="Proteomes" id="UP001595939"/>
    </source>
</evidence>